<evidence type="ECO:0000256" key="5">
    <source>
        <dbReference type="ARBA" id="ARBA00022741"/>
    </source>
</evidence>
<evidence type="ECO:0000256" key="7">
    <source>
        <dbReference type="ARBA" id="ARBA00022840"/>
    </source>
</evidence>
<feature type="transmembrane region" description="Helical" evidence="10">
    <location>
        <begin position="200"/>
        <end position="219"/>
    </location>
</feature>
<accession>A0ABW0Q679</accession>
<dbReference type="RefSeq" id="WP_169804379.1">
    <property type="nucleotide sequence ID" value="NZ_JBHSMX010000008.1"/>
</dbReference>
<keyword evidence="6 12" id="KW-0418">Kinase</keyword>
<evidence type="ECO:0000256" key="9">
    <source>
        <dbReference type="SAM" id="MobiDB-lite"/>
    </source>
</evidence>
<dbReference type="Gene3D" id="1.10.287.130">
    <property type="match status" value="1"/>
</dbReference>
<evidence type="ECO:0000256" key="1">
    <source>
        <dbReference type="ARBA" id="ARBA00000085"/>
    </source>
</evidence>
<dbReference type="EMBL" id="JBHSMX010000008">
    <property type="protein sequence ID" value="MFC5520045.1"/>
    <property type="molecule type" value="Genomic_DNA"/>
</dbReference>
<dbReference type="Proteomes" id="UP001596084">
    <property type="component" value="Unassembled WGS sequence"/>
</dbReference>
<dbReference type="PANTHER" id="PTHR43065">
    <property type="entry name" value="SENSOR HISTIDINE KINASE"/>
    <property type="match status" value="1"/>
</dbReference>
<dbReference type="SMART" id="SM00387">
    <property type="entry name" value="HATPase_c"/>
    <property type="match status" value="1"/>
</dbReference>
<comment type="caution">
    <text evidence="12">The sequence shown here is derived from an EMBL/GenBank/DDBJ whole genome shotgun (WGS) entry which is preliminary data.</text>
</comment>
<evidence type="ECO:0000256" key="8">
    <source>
        <dbReference type="ARBA" id="ARBA00023012"/>
    </source>
</evidence>
<dbReference type="PROSITE" id="PS50109">
    <property type="entry name" value="HIS_KIN"/>
    <property type="match status" value="1"/>
</dbReference>
<keyword evidence="10" id="KW-1133">Transmembrane helix</keyword>
<dbReference type="EC" id="2.7.13.3" evidence="2"/>
<dbReference type="InterPro" id="IPR004358">
    <property type="entry name" value="Sig_transdc_His_kin-like_C"/>
</dbReference>
<keyword evidence="3" id="KW-0597">Phosphoprotein</keyword>
<evidence type="ECO:0000313" key="12">
    <source>
        <dbReference type="EMBL" id="MFC5520045.1"/>
    </source>
</evidence>
<evidence type="ECO:0000256" key="10">
    <source>
        <dbReference type="SAM" id="Phobius"/>
    </source>
</evidence>
<reference evidence="13" key="1">
    <citation type="journal article" date="2019" name="Int. J. Syst. Evol. Microbiol.">
        <title>The Global Catalogue of Microorganisms (GCM) 10K type strain sequencing project: providing services to taxonomists for standard genome sequencing and annotation.</title>
        <authorList>
            <consortium name="The Broad Institute Genomics Platform"/>
            <consortium name="The Broad Institute Genome Sequencing Center for Infectious Disease"/>
            <person name="Wu L."/>
            <person name="Ma J."/>
        </authorList>
    </citation>
    <scope>NUCLEOTIDE SEQUENCE [LARGE SCALE GENOMIC DNA]</scope>
    <source>
        <strain evidence="13">CGMCC 4.7277</strain>
    </source>
</reference>
<name>A0ABW0Q679_9BURK</name>
<dbReference type="Pfam" id="PF00512">
    <property type="entry name" value="HisKA"/>
    <property type="match status" value="1"/>
</dbReference>
<dbReference type="SUPFAM" id="SSF55874">
    <property type="entry name" value="ATPase domain of HSP90 chaperone/DNA topoisomerase II/histidine kinase"/>
    <property type="match status" value="1"/>
</dbReference>
<dbReference type="SUPFAM" id="SSF47384">
    <property type="entry name" value="Homodimeric domain of signal transducing histidine kinase"/>
    <property type="match status" value="1"/>
</dbReference>
<dbReference type="PANTHER" id="PTHR43065:SF10">
    <property type="entry name" value="PEROXIDE STRESS-ACTIVATED HISTIDINE KINASE MAK3"/>
    <property type="match status" value="1"/>
</dbReference>
<dbReference type="Pfam" id="PF02518">
    <property type="entry name" value="HATPase_c"/>
    <property type="match status" value="1"/>
</dbReference>
<evidence type="ECO:0000256" key="2">
    <source>
        <dbReference type="ARBA" id="ARBA00012438"/>
    </source>
</evidence>
<keyword evidence="10" id="KW-0472">Membrane</keyword>
<dbReference type="InterPro" id="IPR003661">
    <property type="entry name" value="HisK_dim/P_dom"/>
</dbReference>
<dbReference type="InterPro" id="IPR003594">
    <property type="entry name" value="HATPase_dom"/>
</dbReference>
<protein>
    <recommendedName>
        <fullName evidence="2">histidine kinase</fullName>
        <ecNumber evidence="2">2.7.13.3</ecNumber>
    </recommendedName>
</protein>
<keyword evidence="8" id="KW-0902">Two-component regulatory system</keyword>
<evidence type="ECO:0000259" key="11">
    <source>
        <dbReference type="PROSITE" id="PS50109"/>
    </source>
</evidence>
<dbReference type="PRINTS" id="PR00344">
    <property type="entry name" value="BCTRLSENSOR"/>
</dbReference>
<dbReference type="CDD" id="cd00075">
    <property type="entry name" value="HATPase"/>
    <property type="match status" value="1"/>
</dbReference>
<keyword evidence="10" id="KW-0812">Transmembrane</keyword>
<gene>
    <name evidence="12" type="ORF">ACFPP7_03825</name>
</gene>
<dbReference type="SMART" id="SM00388">
    <property type="entry name" value="HisKA"/>
    <property type="match status" value="1"/>
</dbReference>
<dbReference type="GO" id="GO:0016301">
    <property type="term" value="F:kinase activity"/>
    <property type="evidence" value="ECO:0007669"/>
    <property type="project" value="UniProtKB-KW"/>
</dbReference>
<sequence length="479" mass="52000">MDASTAAFPGPPLNLRRRFAIASLGIITVIALSLGWLLSNLLTQSLLQHEGEANRDFIQNLLTTDGSARYFAAPEDPELRKRFLGSMEHIAAVREPVRANAYRPDGTMLWSTDKALVGQRFPVNDELDEALSGKLVVHSGVIGQHDPKAEHQGLDQHATYFVESYIPLREPGSTQVLGVMELYKQPTQLSADIRLAVIKLWLACAICASGLFLTLYWIVARADRILRRQHAQLAEAQSLASAVELASAVAHNIRNPLASIRLSAELLEHSGTPQADLGEHCGDIVSAVERADRWISELVRVAQAPQLQPEVVALGPLVSACFDEMAGEMARRQVRGTVELTPPGHVLAHPAILRQILLSLMANAIEAMPEGGQLRVSWCEQGRLAGLHLTDSGHGIPDEVRKRLFRPFFSTKSGGLGIGLALVKRMVEQWQGSLSLSAAQPCGTCVEILLPRAEALRPASQVPQVPSKEGAPHGNPVGY</sequence>
<dbReference type="InterPro" id="IPR036097">
    <property type="entry name" value="HisK_dim/P_sf"/>
</dbReference>
<evidence type="ECO:0000256" key="6">
    <source>
        <dbReference type="ARBA" id="ARBA00022777"/>
    </source>
</evidence>
<keyword evidence="13" id="KW-1185">Reference proteome</keyword>
<proteinExistence type="predicted"/>
<evidence type="ECO:0000256" key="3">
    <source>
        <dbReference type="ARBA" id="ARBA00022553"/>
    </source>
</evidence>
<feature type="region of interest" description="Disordered" evidence="9">
    <location>
        <begin position="459"/>
        <end position="479"/>
    </location>
</feature>
<evidence type="ECO:0000256" key="4">
    <source>
        <dbReference type="ARBA" id="ARBA00022679"/>
    </source>
</evidence>
<feature type="domain" description="Histidine kinase" evidence="11">
    <location>
        <begin position="248"/>
        <end position="454"/>
    </location>
</feature>
<keyword evidence="7" id="KW-0067">ATP-binding</keyword>
<dbReference type="InterPro" id="IPR036890">
    <property type="entry name" value="HATPase_C_sf"/>
</dbReference>
<evidence type="ECO:0000313" key="13">
    <source>
        <dbReference type="Proteomes" id="UP001596084"/>
    </source>
</evidence>
<feature type="transmembrane region" description="Helical" evidence="10">
    <location>
        <begin position="19"/>
        <end position="38"/>
    </location>
</feature>
<comment type="catalytic activity">
    <reaction evidence="1">
        <text>ATP + protein L-histidine = ADP + protein N-phospho-L-histidine.</text>
        <dbReference type="EC" id="2.7.13.3"/>
    </reaction>
</comment>
<keyword evidence="4" id="KW-0808">Transferase</keyword>
<dbReference type="CDD" id="cd00082">
    <property type="entry name" value="HisKA"/>
    <property type="match status" value="1"/>
</dbReference>
<dbReference type="Gene3D" id="3.30.565.10">
    <property type="entry name" value="Histidine kinase-like ATPase, C-terminal domain"/>
    <property type="match status" value="1"/>
</dbReference>
<organism evidence="12 13">
    <name type="scientific">Polaromonas jejuensis</name>
    <dbReference type="NCBI Taxonomy" id="457502"/>
    <lineage>
        <taxon>Bacteria</taxon>
        <taxon>Pseudomonadati</taxon>
        <taxon>Pseudomonadota</taxon>
        <taxon>Betaproteobacteria</taxon>
        <taxon>Burkholderiales</taxon>
        <taxon>Comamonadaceae</taxon>
        <taxon>Polaromonas</taxon>
    </lineage>
</organism>
<keyword evidence="5" id="KW-0547">Nucleotide-binding</keyword>
<dbReference type="InterPro" id="IPR005467">
    <property type="entry name" value="His_kinase_dom"/>
</dbReference>